<dbReference type="Gene3D" id="2.60.40.1200">
    <property type="match status" value="3"/>
</dbReference>
<protein>
    <recommendedName>
        <fullName evidence="2">Cadherin-like domain-containing protein</fullName>
    </recommendedName>
</protein>
<accession>A0A1B8TZN2</accession>
<feature type="region of interest" description="Disordered" evidence="1">
    <location>
        <begin position="836"/>
        <end position="866"/>
    </location>
</feature>
<dbReference type="EMBL" id="LSFM01000019">
    <property type="protein sequence ID" value="OBY65101.1"/>
    <property type="molecule type" value="Genomic_DNA"/>
</dbReference>
<evidence type="ECO:0000313" key="4">
    <source>
        <dbReference type="Proteomes" id="UP000092584"/>
    </source>
</evidence>
<sequence>MFVAQFLVAQVTPVANNDVKTTLINTSLTENTPGLLINDTDADGDSLTITEFLINGTTFTAGENASFSEGSIVISADGSFNFDPNLDFLGTVSEINYTVSDGTFTSNANLNITVTLPPEPPVANNDEKITFINTPLTENAPGLLINDTDANGDVLTITEFLINGTTFTAGENASFTEGSILILADGSYSFTPSPNFLGTVSDIIYTVTDGTFTSTANLNITVKLPPEPPAARTDYDTVDINTTLNVPAPGVFINDTDANEEDDLNVTQFSVNGMNYTAGTTAILAEGTITIAADGSYIFIPTTDYTGIVPTINYTISDGTFTSSANLLLTVEFTEDLLEINNLGSCNQGFKSNGEYKIVYSVQLTNRNNARDRHEAALIRNIDLINNLQDTFGVGCLVNVDQVSIRNDAVQNIAENTFFPREFTVDAFNPAFTNGNSSSFFNTSAISDLILYPRQSIFISFCVTINAFCDGRSNPTPAGSGIDFTNTMTANTDKGNNATDSITLTDFHTTEAVVSAGLYVPEFNNQSLTPPGVVNSDGTFDYINTVIITNEGASAAQNINFNMGLEDFLSRVSFNDIIITQVSGPAVTVNPDFNGDDNTTLLLPNNSLPAGETITLEVFYLIGPIDSSSYSFFEQTGLSQTQGDADGFDATSAANKTRYSFVTWSDGLGDHLDRYYFADSATAAISSALYCSCTVAGMRFIFSASSRTNKIISAVNEAPNGILEHEEVTFQITIENTSESVQLTQLQLQDNLNNTCNGQVLSVSTPIISSSTATTNPTLNAGYNGTSDINLFDGSSGLLKINETITVEFTVLFNETCFNTNTAVFSARDPLGRNVPSSNSTNVNISTDTDNDGITNDIDIDDDNDTIPDIAEYNGLNPLEDDDADFIPNYRDTDFGADTNADGIVDIFDFDLDGVPNHFDLDSDNDGILDIVEAGNATDDTNNNGSTNNVVGVNGLDNTKENGDTIFTSINYIIPNTDANGNANFIDIDADGDGIVDNIEAQPTDNYITLNTSVSLRGINSAYPNGLNPVDTENDGIPDYIDINSDNDIRDDIIEGWDANSDGTPETLPLNADADNDGLDDAFDVNDTQINPTNGQTPLSFPNFDDEDTPERDWREIIAIFVLIDTISQPEGTDFMFTIQLVTKNDHAILVESASPIDFTFSTLDGTTSTDIYDVAIAPFDYISVSNTTFTIAPFTTTAQFVITSLEDPIFEFTELFTFNGTITSDNTLNENITGIGSILDNDVAPSITMNNSRELEGVDLLHRITISNPASTSITVEIVTRDRTAISPEDYNRVFENFTIDGTTDPNNANTEVSFTITSLLDNLNELDEEEISVVGVGLTNNLGNQDLAKTATIIDIDPNPIVEIDNTEAEEGNDLEFTISLLNDNDELMQNYIPININAETIDDTTTANLDYQSLSTQITIPAFTSAIKQAVKTINDKLNEKLETLFLQLNLDFTTVSNTSSPLGIGAIIDNDYPNLFSPNNDGVSDVFKLSGLEEYPNFVLIIFNRQGNEVYKYSNNGNLNPVWWDGTYNDKPAPTGVYFYTLDFNDGVKKPIKNFIQLIR</sequence>
<dbReference type="STRING" id="1774273.LPB03_00295"/>
<name>A0A1B8TZN2_9FLAO</name>
<dbReference type="InterPro" id="IPR041690">
    <property type="entry name" value="Cadherin_5"/>
</dbReference>
<dbReference type="InterPro" id="IPR026341">
    <property type="entry name" value="T9SS_type_B"/>
</dbReference>
<dbReference type="Proteomes" id="UP000092584">
    <property type="component" value="Unassembled WGS sequence"/>
</dbReference>
<evidence type="ECO:0000313" key="3">
    <source>
        <dbReference type="EMBL" id="OBY65101.1"/>
    </source>
</evidence>
<comment type="caution">
    <text evidence="3">The sequence shown here is derived from an EMBL/GenBank/DDBJ whole genome shotgun (WGS) entry which is preliminary data.</text>
</comment>
<dbReference type="Gene3D" id="2.60.40.2030">
    <property type="match status" value="3"/>
</dbReference>
<evidence type="ECO:0000256" key="1">
    <source>
        <dbReference type="SAM" id="MobiDB-lite"/>
    </source>
</evidence>
<dbReference type="Pfam" id="PF17892">
    <property type="entry name" value="Cadherin_5"/>
    <property type="match status" value="2"/>
</dbReference>
<organism evidence="3 4">
    <name type="scientific">Polaribacter vadi</name>
    <dbReference type="NCBI Taxonomy" id="1774273"/>
    <lineage>
        <taxon>Bacteria</taxon>
        <taxon>Pseudomonadati</taxon>
        <taxon>Bacteroidota</taxon>
        <taxon>Flavobacteriia</taxon>
        <taxon>Flavobacteriales</taxon>
        <taxon>Flavobacteriaceae</taxon>
    </lineage>
</organism>
<keyword evidence="4" id="KW-1185">Reference proteome</keyword>
<evidence type="ECO:0000259" key="2">
    <source>
        <dbReference type="Pfam" id="PF17892"/>
    </source>
</evidence>
<dbReference type="SUPFAM" id="SSF141072">
    <property type="entry name" value="CalX-like"/>
    <property type="match status" value="3"/>
</dbReference>
<feature type="domain" description="Cadherin-like" evidence="2">
    <location>
        <begin position="12"/>
        <end position="115"/>
    </location>
</feature>
<dbReference type="InterPro" id="IPR038081">
    <property type="entry name" value="CalX-like_sf"/>
</dbReference>
<feature type="domain" description="Cadherin-like" evidence="2">
    <location>
        <begin position="229"/>
        <end position="331"/>
    </location>
</feature>
<dbReference type="Pfam" id="PF13585">
    <property type="entry name" value="CHU_C"/>
    <property type="match status" value="1"/>
</dbReference>
<reference evidence="4" key="1">
    <citation type="submission" date="2016-02" db="EMBL/GenBank/DDBJ databases">
        <authorList>
            <person name="Shin S.-K."/>
            <person name="Yi H."/>
            <person name="Kim E."/>
        </authorList>
    </citation>
    <scope>NUCLEOTIDE SEQUENCE [LARGE SCALE GENOMIC DNA]</scope>
    <source>
        <strain evidence="4">LPB0003</strain>
    </source>
</reference>
<dbReference type="Pfam" id="PF17963">
    <property type="entry name" value="Big_9"/>
    <property type="match status" value="1"/>
</dbReference>
<proteinExistence type="predicted"/>
<gene>
    <name evidence="3" type="ORF">LPB3_04810</name>
</gene>
<dbReference type="NCBIfam" id="TIGR04131">
    <property type="entry name" value="Bac_Flav_CTERM"/>
    <property type="match status" value="1"/>
</dbReference>
<feature type="compositionally biased region" description="Low complexity" evidence="1">
    <location>
        <begin position="844"/>
        <end position="857"/>
    </location>
</feature>